<dbReference type="InterPro" id="IPR012865">
    <property type="entry name" value="DUF1642"/>
</dbReference>
<dbReference type="RefSeq" id="WP_015077125.1">
    <property type="nucleotide sequence ID" value="NC_019425.2"/>
</dbReference>
<evidence type="ECO:0008006" key="3">
    <source>
        <dbReference type="Google" id="ProtNLM"/>
    </source>
</evidence>
<evidence type="ECO:0000313" key="2">
    <source>
        <dbReference type="Proteomes" id="UP000000212"/>
    </source>
</evidence>
<protein>
    <recommendedName>
        <fullName evidence="3">DUF1642 domain-containing protein</fullName>
    </recommendedName>
</protein>
<dbReference type="Pfam" id="PF07852">
    <property type="entry name" value="DUF1642"/>
    <property type="match status" value="1"/>
</dbReference>
<keyword evidence="2" id="KW-1185">Reference proteome</keyword>
<dbReference type="AlphaFoldDB" id="K8E5M4"/>
<dbReference type="Proteomes" id="UP000000212">
    <property type="component" value="Chromosome"/>
</dbReference>
<dbReference type="HOGENOM" id="CLU_099786_1_0_9"/>
<gene>
    <name evidence="1" type="ORF">BN424_2633</name>
</gene>
<evidence type="ECO:0000313" key="1">
    <source>
        <dbReference type="EMBL" id="CCO12072.2"/>
    </source>
</evidence>
<dbReference type="STRING" id="1234679.BN424_2633"/>
<reference evidence="2" key="1">
    <citation type="journal article" date="2013" name="Genome Announc.">
        <title>Complete Chromosome Sequence of Carnobacterium maltaromaticum LMA 28.</title>
        <authorList>
            <person name="Cailliez-Grimal C."/>
            <person name="Chaillou S."/>
            <person name="Anba-Mondoloni J."/>
            <person name="Loux V."/>
            <person name="Afzal M.I."/>
            <person name="Rahman A."/>
            <person name="Kergourlay G."/>
            <person name="Champomier-Verges M.C."/>
            <person name="Zagorec M."/>
            <person name="Dalgaard P."/>
            <person name="Leisner J.J."/>
            <person name="Prevost H."/>
            <person name="Revol-Junelles A.M."/>
            <person name="Borges F."/>
        </authorList>
    </citation>
    <scope>NUCLEOTIDE SEQUENCE</scope>
    <source>
        <strain evidence="2">LMA28</strain>
    </source>
</reference>
<dbReference type="KEGG" id="cml:BN424_2633"/>
<dbReference type="OrthoDB" id="2243928at2"/>
<sequence length="198" mass="23440">MYWYRQRKPYSAIPAGWVAAKDFSLVAYERELTDKELLEYDLEIWEDEELTEIKKVVIPKFVAEFLGSHWEDGEPAKEDKADLIRHQEQYIRSFGTSELKNWIVKADNFILFVEAVMNGYEVEKEKLYYVKLPISVWNNHLEELETIPSYLQFDNTSDEFNIFGTSDSCFRNFKAKLTEETIKSIDERYWAFAVEAEG</sequence>
<dbReference type="eggNOG" id="ENOG5033F4A">
    <property type="taxonomic scope" value="Bacteria"/>
</dbReference>
<name>K8E5M4_CARML</name>
<accession>K8E5M4</accession>
<dbReference type="EMBL" id="HE999757">
    <property type="protein sequence ID" value="CCO12072.2"/>
    <property type="molecule type" value="Genomic_DNA"/>
</dbReference>
<proteinExistence type="predicted"/>
<organism evidence="1 2">
    <name type="scientific">Carnobacterium maltaromaticum LMA28</name>
    <dbReference type="NCBI Taxonomy" id="1234679"/>
    <lineage>
        <taxon>Bacteria</taxon>
        <taxon>Bacillati</taxon>
        <taxon>Bacillota</taxon>
        <taxon>Bacilli</taxon>
        <taxon>Lactobacillales</taxon>
        <taxon>Carnobacteriaceae</taxon>
        <taxon>Carnobacterium</taxon>
    </lineage>
</organism>